<comment type="caution">
    <text evidence="2">The sequence shown here is derived from an EMBL/GenBank/DDBJ whole genome shotgun (WGS) entry which is preliminary data.</text>
</comment>
<dbReference type="Proteomes" id="UP001152888">
    <property type="component" value="Unassembled WGS sequence"/>
</dbReference>
<feature type="chain" id="PRO_5040510159" evidence="1">
    <location>
        <begin position="24"/>
        <end position="157"/>
    </location>
</feature>
<evidence type="ECO:0000313" key="3">
    <source>
        <dbReference type="Proteomes" id="UP001152888"/>
    </source>
</evidence>
<dbReference type="EMBL" id="CAKOFQ010007491">
    <property type="protein sequence ID" value="CAH2002351.1"/>
    <property type="molecule type" value="Genomic_DNA"/>
</dbReference>
<evidence type="ECO:0000313" key="2">
    <source>
        <dbReference type="EMBL" id="CAH2002351.1"/>
    </source>
</evidence>
<dbReference type="OrthoDB" id="6748747at2759"/>
<name>A0A9P0LSJ7_ACAOB</name>
<keyword evidence="1" id="KW-0732">Signal</keyword>
<accession>A0A9P0LSJ7</accession>
<feature type="signal peptide" evidence="1">
    <location>
        <begin position="1"/>
        <end position="23"/>
    </location>
</feature>
<protein>
    <submittedName>
        <fullName evidence="2">Uncharacterized protein</fullName>
    </submittedName>
</protein>
<proteinExistence type="predicted"/>
<reference evidence="2" key="1">
    <citation type="submission" date="2022-03" db="EMBL/GenBank/DDBJ databases">
        <authorList>
            <person name="Sayadi A."/>
        </authorList>
    </citation>
    <scope>NUCLEOTIDE SEQUENCE</scope>
</reference>
<gene>
    <name evidence="2" type="ORF">ACAOBT_LOCUS26740</name>
</gene>
<organism evidence="2 3">
    <name type="scientific">Acanthoscelides obtectus</name>
    <name type="common">Bean weevil</name>
    <name type="synonym">Bruchus obtectus</name>
    <dbReference type="NCBI Taxonomy" id="200917"/>
    <lineage>
        <taxon>Eukaryota</taxon>
        <taxon>Metazoa</taxon>
        <taxon>Ecdysozoa</taxon>
        <taxon>Arthropoda</taxon>
        <taxon>Hexapoda</taxon>
        <taxon>Insecta</taxon>
        <taxon>Pterygota</taxon>
        <taxon>Neoptera</taxon>
        <taxon>Endopterygota</taxon>
        <taxon>Coleoptera</taxon>
        <taxon>Polyphaga</taxon>
        <taxon>Cucujiformia</taxon>
        <taxon>Chrysomeloidea</taxon>
        <taxon>Chrysomelidae</taxon>
        <taxon>Bruchinae</taxon>
        <taxon>Bruchini</taxon>
        <taxon>Acanthoscelides</taxon>
    </lineage>
</organism>
<sequence>MFKQCSLIALFLAAILNNHVVKTQLLSVENPDGSYSIGHSSVGAGGTPESIAALLTKAAGWTETSRHYGRAQTFTSEVYSSRSPLDDLVVLFHNSIVRLYNNFRAILRRNTYAVDVLSKVFAIFFEYVRYIARDIFSRTDSRLNSDKNFVPKRYRLY</sequence>
<evidence type="ECO:0000256" key="1">
    <source>
        <dbReference type="SAM" id="SignalP"/>
    </source>
</evidence>
<dbReference type="AlphaFoldDB" id="A0A9P0LSJ7"/>
<keyword evidence="3" id="KW-1185">Reference proteome</keyword>